<gene>
    <name evidence="3" type="ORF">FWILDA_LOCUS10917</name>
</gene>
<proteinExistence type="predicted"/>
<evidence type="ECO:0000313" key="4">
    <source>
        <dbReference type="Proteomes" id="UP001153678"/>
    </source>
</evidence>
<evidence type="ECO:0000256" key="2">
    <source>
        <dbReference type="SAM" id="MobiDB-lite"/>
    </source>
</evidence>
<reference evidence="3" key="1">
    <citation type="submission" date="2022-08" db="EMBL/GenBank/DDBJ databases">
        <authorList>
            <person name="Kallberg Y."/>
            <person name="Tangrot J."/>
            <person name="Rosling A."/>
        </authorList>
    </citation>
    <scope>NUCLEOTIDE SEQUENCE</scope>
    <source>
        <strain evidence="3">Wild A</strain>
    </source>
</reference>
<protein>
    <submittedName>
        <fullName evidence="3">14896_t:CDS:1</fullName>
    </submittedName>
</protein>
<feature type="non-terminal residue" evidence="3">
    <location>
        <position position="110"/>
    </location>
</feature>
<name>A0A9W4SW69_9GLOM</name>
<dbReference type="AlphaFoldDB" id="A0A9W4SW69"/>
<accession>A0A9W4SW69</accession>
<dbReference type="OrthoDB" id="2331621at2759"/>
<comment type="caution">
    <text evidence="3">The sequence shown here is derived from an EMBL/GenBank/DDBJ whole genome shotgun (WGS) entry which is preliminary data.</text>
</comment>
<keyword evidence="4" id="KW-1185">Reference proteome</keyword>
<keyword evidence="1" id="KW-0175">Coiled coil</keyword>
<feature type="compositionally biased region" description="Polar residues" evidence="2">
    <location>
        <begin position="75"/>
        <end position="84"/>
    </location>
</feature>
<dbReference type="EMBL" id="CAMKVN010002937">
    <property type="protein sequence ID" value="CAI2183114.1"/>
    <property type="molecule type" value="Genomic_DNA"/>
</dbReference>
<sequence>KSLKDFETRFKELEQNNEKLLSLSSQYKHLEEKVREREEETKAKQERHVLRKQSKKFRVGKAYKERVEEIKNAQRGVSDQSARNQVYDDTKEHLPGGFTKDTLHKTPKGL</sequence>
<dbReference type="Proteomes" id="UP001153678">
    <property type="component" value="Unassembled WGS sequence"/>
</dbReference>
<evidence type="ECO:0000313" key="3">
    <source>
        <dbReference type="EMBL" id="CAI2183114.1"/>
    </source>
</evidence>
<feature type="region of interest" description="Disordered" evidence="2">
    <location>
        <begin position="73"/>
        <end position="110"/>
    </location>
</feature>
<feature type="coiled-coil region" evidence="1">
    <location>
        <begin position="3"/>
        <end position="47"/>
    </location>
</feature>
<evidence type="ECO:0000256" key="1">
    <source>
        <dbReference type="SAM" id="Coils"/>
    </source>
</evidence>
<organism evidence="3 4">
    <name type="scientific">Funneliformis geosporum</name>
    <dbReference type="NCBI Taxonomy" id="1117311"/>
    <lineage>
        <taxon>Eukaryota</taxon>
        <taxon>Fungi</taxon>
        <taxon>Fungi incertae sedis</taxon>
        <taxon>Mucoromycota</taxon>
        <taxon>Glomeromycotina</taxon>
        <taxon>Glomeromycetes</taxon>
        <taxon>Glomerales</taxon>
        <taxon>Glomeraceae</taxon>
        <taxon>Funneliformis</taxon>
    </lineage>
</organism>